<evidence type="ECO:0008006" key="4">
    <source>
        <dbReference type="Google" id="ProtNLM"/>
    </source>
</evidence>
<evidence type="ECO:0000256" key="1">
    <source>
        <dbReference type="SAM" id="MobiDB-lite"/>
    </source>
</evidence>
<evidence type="ECO:0000313" key="3">
    <source>
        <dbReference type="Proteomes" id="UP001595939"/>
    </source>
</evidence>
<dbReference type="Proteomes" id="UP001595939">
    <property type="component" value="Unassembled WGS sequence"/>
</dbReference>
<sequence length="481" mass="49011">MTQRLPLIGHPPSLRPSSASLAVPPDPASSLTPGASSAHRASQRVLRSLRITAGLAVLAAVTGAHASGELEVKGYSYTSPLTLADAFSFRVRYQSPPSSTTSYGGDLTLEHRQQLFSARYYGSGNSVQAQLRRTLDPQAGTSSTSATLSYSYTPTPPASGVAFTSLTAYYALSATTSATQNVTVNTGGVNVSARLADTVSSSLTAAVTNVNVKAGDFTSQTFSSALAGTLSYSKDTTSASASPTLNLQGGKVSWGVGLSARTTVETRLTLAATSYLSGTSAPSGSLDVGYDLSDTLGPQTPAGRLTVGATASYSSPSVSFGARVRSVLTPTLTLGGALSYTPATSALTYAADASGRVGGLTLAVNTSVTTAANTPAAFSVSGSAGAQSAPWYGALSASYRRQGDTQSGSAAGTFGYRQAPLDIGVTLALNATPQLSGTADLTLGYAITPSVDLNGTVRYERSTLATSRPVIRYGAGLRYRF</sequence>
<reference evidence="3" key="1">
    <citation type="journal article" date="2019" name="Int. J. Syst. Evol. Microbiol.">
        <title>The Global Catalogue of Microorganisms (GCM) 10K type strain sequencing project: providing services to taxonomists for standard genome sequencing and annotation.</title>
        <authorList>
            <consortium name="The Broad Institute Genomics Platform"/>
            <consortium name="The Broad Institute Genome Sequencing Center for Infectious Disease"/>
            <person name="Wu L."/>
            <person name="Ma J."/>
        </authorList>
    </citation>
    <scope>NUCLEOTIDE SEQUENCE [LARGE SCALE GENOMIC DNA]</scope>
    <source>
        <strain evidence="3">CCUG 39970</strain>
    </source>
</reference>
<feature type="compositionally biased region" description="Low complexity" evidence="1">
    <location>
        <begin position="11"/>
        <end position="23"/>
    </location>
</feature>
<dbReference type="EMBL" id="JBHSEG010000008">
    <property type="protein sequence ID" value="MFC4455204.1"/>
    <property type="molecule type" value="Genomic_DNA"/>
</dbReference>
<evidence type="ECO:0000313" key="2">
    <source>
        <dbReference type="EMBL" id="MFC4455204.1"/>
    </source>
</evidence>
<accession>A0ABV8Y8A7</accession>
<protein>
    <recommendedName>
        <fullName evidence="4">Porin domain-containing protein</fullName>
    </recommendedName>
</protein>
<organism evidence="2 3">
    <name type="scientific">Deinococcus sonorensis</name>
    <dbReference type="NCBI Taxonomy" id="309891"/>
    <lineage>
        <taxon>Bacteria</taxon>
        <taxon>Thermotogati</taxon>
        <taxon>Deinococcota</taxon>
        <taxon>Deinococci</taxon>
        <taxon>Deinococcales</taxon>
        <taxon>Deinococcaceae</taxon>
        <taxon>Deinococcus</taxon>
    </lineage>
</organism>
<comment type="caution">
    <text evidence="2">The sequence shown here is derived from an EMBL/GenBank/DDBJ whole genome shotgun (WGS) entry which is preliminary data.</text>
</comment>
<keyword evidence="3" id="KW-1185">Reference proteome</keyword>
<gene>
    <name evidence="2" type="ORF">ACFO0P_15605</name>
</gene>
<name>A0ABV8Y8A7_9DEIO</name>
<proteinExistence type="predicted"/>
<feature type="region of interest" description="Disordered" evidence="1">
    <location>
        <begin position="1"/>
        <end position="39"/>
    </location>
</feature>